<dbReference type="Pfam" id="PF06580">
    <property type="entry name" value="His_kinase"/>
    <property type="match status" value="1"/>
</dbReference>
<keyword evidence="2" id="KW-0418">Kinase</keyword>
<comment type="caution">
    <text evidence="2">The sequence shown here is derived from an EMBL/GenBank/DDBJ whole genome shotgun (WGS) entry which is preliminary data.</text>
</comment>
<dbReference type="InterPro" id="IPR010559">
    <property type="entry name" value="Sig_transdc_His_kin_internal"/>
</dbReference>
<dbReference type="Proteomes" id="UP000244090">
    <property type="component" value="Unassembled WGS sequence"/>
</dbReference>
<dbReference type="RefSeq" id="WP_108112977.1">
    <property type="nucleotide sequence ID" value="NZ_QBKT01000001.1"/>
</dbReference>
<dbReference type="EMBL" id="QBKT01000001">
    <property type="protein sequence ID" value="PTX63588.1"/>
    <property type="molecule type" value="Genomic_DNA"/>
</dbReference>
<keyword evidence="3" id="KW-1185">Reference proteome</keyword>
<gene>
    <name evidence="2" type="ORF">C8N46_101189</name>
</gene>
<name>A0A2T6C5J3_9FLAO</name>
<sequence>MSSNELSLRYDLLNSQMNPHFINNAIQSICNAMTKGNVNQSINWLNRLSHLYRLVQKSTKSKLIDLQDEIEISKLYIELQRDLFDKGFSYSILIDEALKEDLEYTKVPPLIFQPLIENAILHGLKDMKRNGKGTLKISIKLEKEMLYVCITDNGNGITKTKKELNESSGISLENINERLKIINGTTSEKKLLDVRTLRCDAGIISGTQSCLRVPLIQI</sequence>
<keyword evidence="2" id="KW-0808">Transferase</keyword>
<dbReference type="AlphaFoldDB" id="A0A2T6C5J3"/>
<feature type="domain" description="Signal transduction histidine kinase internal region" evidence="1">
    <location>
        <begin position="9"/>
        <end position="84"/>
    </location>
</feature>
<dbReference type="PANTHER" id="PTHR34220:SF7">
    <property type="entry name" value="SENSOR HISTIDINE KINASE YPDA"/>
    <property type="match status" value="1"/>
</dbReference>
<dbReference type="GO" id="GO:0000155">
    <property type="term" value="F:phosphorelay sensor kinase activity"/>
    <property type="evidence" value="ECO:0007669"/>
    <property type="project" value="InterPro"/>
</dbReference>
<protein>
    <submittedName>
        <fullName evidence="2">Histidine kinase</fullName>
    </submittedName>
</protein>
<dbReference type="InterPro" id="IPR050640">
    <property type="entry name" value="Bact_2-comp_sensor_kinase"/>
</dbReference>
<evidence type="ECO:0000313" key="3">
    <source>
        <dbReference type="Proteomes" id="UP000244090"/>
    </source>
</evidence>
<evidence type="ECO:0000313" key="2">
    <source>
        <dbReference type="EMBL" id="PTX63588.1"/>
    </source>
</evidence>
<organism evidence="2 3">
    <name type="scientific">Kordia periserrulae</name>
    <dbReference type="NCBI Taxonomy" id="701523"/>
    <lineage>
        <taxon>Bacteria</taxon>
        <taxon>Pseudomonadati</taxon>
        <taxon>Bacteroidota</taxon>
        <taxon>Flavobacteriia</taxon>
        <taxon>Flavobacteriales</taxon>
        <taxon>Flavobacteriaceae</taxon>
        <taxon>Kordia</taxon>
    </lineage>
</organism>
<proteinExistence type="predicted"/>
<dbReference type="PANTHER" id="PTHR34220">
    <property type="entry name" value="SENSOR HISTIDINE KINASE YPDA"/>
    <property type="match status" value="1"/>
</dbReference>
<evidence type="ECO:0000259" key="1">
    <source>
        <dbReference type="Pfam" id="PF06580"/>
    </source>
</evidence>
<dbReference type="SUPFAM" id="SSF55874">
    <property type="entry name" value="ATPase domain of HSP90 chaperone/DNA topoisomerase II/histidine kinase"/>
    <property type="match status" value="1"/>
</dbReference>
<dbReference type="Gene3D" id="3.30.565.10">
    <property type="entry name" value="Histidine kinase-like ATPase, C-terminal domain"/>
    <property type="match status" value="1"/>
</dbReference>
<reference evidence="2 3" key="1">
    <citation type="submission" date="2018-04" db="EMBL/GenBank/DDBJ databases">
        <title>Genomic Encyclopedia of Archaeal and Bacterial Type Strains, Phase II (KMG-II): from individual species to whole genera.</title>
        <authorList>
            <person name="Goeker M."/>
        </authorList>
    </citation>
    <scope>NUCLEOTIDE SEQUENCE [LARGE SCALE GENOMIC DNA]</scope>
    <source>
        <strain evidence="2 3">DSM 25731</strain>
    </source>
</reference>
<accession>A0A2T6C5J3</accession>
<dbReference type="InterPro" id="IPR036890">
    <property type="entry name" value="HATPase_C_sf"/>
</dbReference>
<dbReference type="GO" id="GO:0016020">
    <property type="term" value="C:membrane"/>
    <property type="evidence" value="ECO:0007669"/>
    <property type="project" value="InterPro"/>
</dbReference>